<organism evidence="1 2">
    <name type="scientific">Phlebia brevispora</name>
    <dbReference type="NCBI Taxonomy" id="194682"/>
    <lineage>
        <taxon>Eukaryota</taxon>
        <taxon>Fungi</taxon>
        <taxon>Dikarya</taxon>
        <taxon>Basidiomycota</taxon>
        <taxon>Agaricomycotina</taxon>
        <taxon>Agaricomycetes</taxon>
        <taxon>Polyporales</taxon>
        <taxon>Meruliaceae</taxon>
        <taxon>Phlebia</taxon>
    </lineage>
</organism>
<dbReference type="Proteomes" id="UP001148662">
    <property type="component" value="Unassembled WGS sequence"/>
</dbReference>
<accession>A0ACC1TD10</accession>
<dbReference type="EMBL" id="JANHOG010000094">
    <property type="protein sequence ID" value="KAJ3558351.1"/>
    <property type="molecule type" value="Genomic_DNA"/>
</dbReference>
<name>A0ACC1TD10_9APHY</name>
<evidence type="ECO:0000313" key="2">
    <source>
        <dbReference type="Proteomes" id="UP001148662"/>
    </source>
</evidence>
<protein>
    <submittedName>
        <fullName evidence="1">Uncharacterized protein</fullName>
    </submittedName>
</protein>
<comment type="caution">
    <text evidence="1">The sequence shown here is derived from an EMBL/GenBank/DDBJ whole genome shotgun (WGS) entry which is preliminary data.</text>
</comment>
<keyword evidence="2" id="KW-1185">Reference proteome</keyword>
<sequence>MRQDSTILSAREPYADEDNRTLEYHVASSIDVVDSGAAPSVLSKALSSPTSWQDVAQIRCGAFDCHVACRLGQYIHVSRQDHNTKQPGPEPSNVGNKQPGEEVVGDMEVAGCLEDDIRMTKANR</sequence>
<gene>
    <name evidence="1" type="ORF">NM688_g980</name>
</gene>
<proteinExistence type="predicted"/>
<evidence type="ECO:0000313" key="1">
    <source>
        <dbReference type="EMBL" id="KAJ3558351.1"/>
    </source>
</evidence>
<reference evidence="1" key="1">
    <citation type="submission" date="2022-07" db="EMBL/GenBank/DDBJ databases">
        <title>Genome Sequence of Phlebia brevispora.</title>
        <authorList>
            <person name="Buettner E."/>
        </authorList>
    </citation>
    <scope>NUCLEOTIDE SEQUENCE</scope>
    <source>
        <strain evidence="1">MPL23</strain>
    </source>
</reference>